<keyword evidence="3 4" id="KW-0436">Ligase</keyword>
<feature type="region of interest" description="Phosphopantothenate--cysteine ligase" evidence="3">
    <location>
        <begin position="201"/>
        <end position="421"/>
    </location>
</feature>
<organism evidence="7 8">
    <name type="scientific">Microbacterium terregens</name>
    <dbReference type="NCBI Taxonomy" id="69363"/>
    <lineage>
        <taxon>Bacteria</taxon>
        <taxon>Bacillati</taxon>
        <taxon>Actinomycetota</taxon>
        <taxon>Actinomycetes</taxon>
        <taxon>Micrococcales</taxon>
        <taxon>Microbacteriaceae</taxon>
        <taxon>Microbacterium</taxon>
    </lineage>
</organism>
<dbReference type="HAMAP" id="MF_02225">
    <property type="entry name" value="CoaBC"/>
    <property type="match status" value="1"/>
</dbReference>
<accession>A0ABV5T2S1</accession>
<dbReference type="GO" id="GO:0004633">
    <property type="term" value="F:phosphopantothenoylcysteine decarboxylase activity"/>
    <property type="evidence" value="ECO:0007669"/>
    <property type="project" value="UniProtKB-EC"/>
</dbReference>
<name>A0ABV5T2S1_9MICO</name>
<dbReference type="Gene3D" id="3.40.50.1950">
    <property type="entry name" value="Flavin prenyltransferase-like"/>
    <property type="match status" value="1"/>
</dbReference>
<feature type="binding site" evidence="3">
    <location>
        <position position="294"/>
    </location>
    <ligand>
        <name>CTP</name>
        <dbReference type="ChEBI" id="CHEBI:37563"/>
    </ligand>
</feature>
<dbReference type="NCBIfam" id="TIGR00521">
    <property type="entry name" value="coaBC_dfp"/>
    <property type="match status" value="1"/>
</dbReference>
<feature type="domain" description="Flavoprotein" evidence="5">
    <location>
        <begin position="7"/>
        <end position="175"/>
    </location>
</feature>
<dbReference type="GO" id="GO:0004632">
    <property type="term" value="F:phosphopantothenate--cysteine ligase activity"/>
    <property type="evidence" value="ECO:0007669"/>
    <property type="project" value="UniProtKB-EC"/>
</dbReference>
<comment type="similarity">
    <text evidence="3 4">In the N-terminal section; belongs to the HFCD (homo-oligomeric flavin containing Cys decarboxylase) superfamily.</text>
</comment>
<comment type="catalytic activity">
    <reaction evidence="3 4">
        <text>(R)-4'-phosphopantothenate + L-cysteine + CTP = N-[(R)-4-phosphopantothenoyl]-L-cysteine + CMP + diphosphate + H(+)</text>
        <dbReference type="Rhea" id="RHEA:19397"/>
        <dbReference type="ChEBI" id="CHEBI:10986"/>
        <dbReference type="ChEBI" id="CHEBI:15378"/>
        <dbReference type="ChEBI" id="CHEBI:33019"/>
        <dbReference type="ChEBI" id="CHEBI:35235"/>
        <dbReference type="ChEBI" id="CHEBI:37563"/>
        <dbReference type="ChEBI" id="CHEBI:59458"/>
        <dbReference type="ChEBI" id="CHEBI:60377"/>
        <dbReference type="EC" id="6.3.2.5"/>
    </reaction>
</comment>
<dbReference type="EC" id="6.3.2.5" evidence="3"/>
<dbReference type="Pfam" id="PF02441">
    <property type="entry name" value="Flavoprotein"/>
    <property type="match status" value="1"/>
</dbReference>
<dbReference type="EC" id="4.1.1.36" evidence="3"/>
<dbReference type="RefSeq" id="WP_344715300.1">
    <property type="nucleotide sequence ID" value="NZ_BAAAWH010000001.1"/>
</dbReference>
<feature type="binding site" evidence="3">
    <location>
        <position position="304"/>
    </location>
    <ligand>
        <name>CTP</name>
        <dbReference type="ChEBI" id="CHEBI:37563"/>
    </ligand>
</feature>
<feature type="binding site" evidence="3">
    <location>
        <position position="359"/>
    </location>
    <ligand>
        <name>CTP</name>
        <dbReference type="ChEBI" id="CHEBI:37563"/>
    </ligand>
</feature>
<keyword evidence="3 4" id="KW-0288">FMN</keyword>
<comment type="caution">
    <text evidence="7">The sequence shown here is derived from an EMBL/GenBank/DDBJ whole genome shotgun (WGS) entry which is preliminary data.</text>
</comment>
<comment type="cofactor">
    <cofactor evidence="3">
        <name>Mg(2+)</name>
        <dbReference type="ChEBI" id="CHEBI:18420"/>
    </cofactor>
</comment>
<evidence type="ECO:0000313" key="7">
    <source>
        <dbReference type="EMBL" id="MFB9646712.1"/>
    </source>
</evidence>
<dbReference type="SUPFAM" id="SSF102645">
    <property type="entry name" value="CoaB-like"/>
    <property type="match status" value="1"/>
</dbReference>
<keyword evidence="8" id="KW-1185">Reference proteome</keyword>
<sequence length="421" mass="42634">MNRPLDIVVGVTGGIAAYKAVQVVRDLVLAGHTVRVIATDAALRFVGAPTWEAISRQPLNTSIFDDVAAVRHVALGQQADVVVIAPATANTIAKLAAGIADDLLGTTVLASRAPLVIAPAMHTEMWQHPATVANVETLRARGVVIVGPGSGRLTGPDVGVGRMSDPDEIVAAVLRAAGAGTMTAAPSSGAVARNDLAGRRVVVTAGGTREPIDPVRYLANRSSGKQGVAFALAAAARGADVTVIAAHLDHDPASALAAAGLETIDVVTAADLARAVARTAGAASVVVMAAAVADFTPAEVSDRKIKKSERGERMELVLTRTTDVLGELVGSPVAGRIVVGFAAETAANRDELVALARDKIARKPADLLVANPVGGGRGFGADENEAVVLAASGEIVAEISGSKRAVADAVLDRVVALLDAG</sequence>
<comment type="function">
    <text evidence="3">Catalyzes two sequential steps in the biosynthesis of coenzyme A. In the first step cysteine is conjugated to 4'-phosphopantothenate to form 4-phosphopantothenoylcysteine. In the second step the latter compound is decarboxylated to form 4'-phosphopantotheine.</text>
</comment>
<dbReference type="Proteomes" id="UP001589611">
    <property type="component" value="Unassembled WGS sequence"/>
</dbReference>
<keyword evidence="3 4" id="KW-0285">Flavoprotein</keyword>
<keyword evidence="2 3" id="KW-0456">Lyase</keyword>
<dbReference type="Gene3D" id="3.40.50.10300">
    <property type="entry name" value="CoaB-like"/>
    <property type="match status" value="1"/>
</dbReference>
<evidence type="ECO:0000259" key="6">
    <source>
        <dbReference type="Pfam" id="PF04127"/>
    </source>
</evidence>
<dbReference type="PANTHER" id="PTHR14359:SF6">
    <property type="entry name" value="PHOSPHOPANTOTHENOYLCYSTEINE DECARBOXYLASE"/>
    <property type="match status" value="1"/>
</dbReference>
<evidence type="ECO:0000256" key="1">
    <source>
        <dbReference type="ARBA" id="ARBA00022793"/>
    </source>
</evidence>
<proteinExistence type="inferred from homology"/>
<keyword evidence="1 3" id="KW-0210">Decarboxylase</keyword>
<evidence type="ECO:0000259" key="5">
    <source>
        <dbReference type="Pfam" id="PF02441"/>
    </source>
</evidence>
<evidence type="ECO:0000313" key="8">
    <source>
        <dbReference type="Proteomes" id="UP001589611"/>
    </source>
</evidence>
<feature type="domain" description="DNA/pantothenate metabolism flavoprotein C-terminal" evidence="6">
    <location>
        <begin position="196"/>
        <end position="416"/>
    </location>
</feature>
<dbReference type="InterPro" id="IPR003382">
    <property type="entry name" value="Flavoprotein"/>
</dbReference>
<dbReference type="PANTHER" id="PTHR14359">
    <property type="entry name" value="HOMO-OLIGOMERIC FLAVIN CONTAINING CYS DECARBOXYLASE FAMILY"/>
    <property type="match status" value="1"/>
</dbReference>
<dbReference type="InterPro" id="IPR036551">
    <property type="entry name" value="Flavin_trans-like"/>
</dbReference>
<evidence type="ECO:0000256" key="2">
    <source>
        <dbReference type="ARBA" id="ARBA00023239"/>
    </source>
</evidence>
<keyword evidence="3" id="KW-0511">Multifunctional enzyme</keyword>
<dbReference type="SUPFAM" id="SSF52507">
    <property type="entry name" value="Homo-oligomeric flavin-containing Cys decarboxylases, HFCD"/>
    <property type="match status" value="1"/>
</dbReference>
<comment type="function">
    <text evidence="4">Catalyzes two steps in the biosynthesis of coenzyme A. In the first step cysteine is conjugated to 4'-phosphopantothenate to form 4-phosphopantothenoylcysteine, in the latter compound is decarboxylated to form 4'-phosphopantotheine.</text>
</comment>
<comment type="caution">
    <text evidence="3">Lacks conserved residue(s) required for the propagation of feature annotation.</text>
</comment>
<comment type="catalytic activity">
    <reaction evidence="3 4">
        <text>N-[(R)-4-phosphopantothenoyl]-L-cysteine + H(+) = (R)-4'-phosphopantetheine + CO2</text>
        <dbReference type="Rhea" id="RHEA:16793"/>
        <dbReference type="ChEBI" id="CHEBI:15378"/>
        <dbReference type="ChEBI" id="CHEBI:16526"/>
        <dbReference type="ChEBI" id="CHEBI:59458"/>
        <dbReference type="ChEBI" id="CHEBI:61723"/>
        <dbReference type="EC" id="4.1.1.36"/>
    </reaction>
</comment>
<evidence type="ECO:0000256" key="3">
    <source>
        <dbReference type="HAMAP-Rule" id="MF_02225"/>
    </source>
</evidence>
<reference evidence="7 8" key="1">
    <citation type="submission" date="2024-09" db="EMBL/GenBank/DDBJ databases">
        <authorList>
            <person name="Sun Q."/>
            <person name="Mori K."/>
        </authorList>
    </citation>
    <scope>NUCLEOTIDE SEQUENCE [LARGE SCALE GENOMIC DNA]</scope>
    <source>
        <strain evidence="7 8">JCM 1342</strain>
    </source>
</reference>
<comment type="similarity">
    <text evidence="3 4">In the C-terminal section; belongs to the PPC synthetase family.</text>
</comment>
<evidence type="ECO:0000256" key="4">
    <source>
        <dbReference type="RuleBase" id="RU364078"/>
    </source>
</evidence>
<feature type="binding site" evidence="3">
    <location>
        <position position="363"/>
    </location>
    <ligand>
        <name>CTP</name>
        <dbReference type="ChEBI" id="CHEBI:37563"/>
    </ligand>
</feature>
<comment type="cofactor">
    <cofactor evidence="3">
        <name>FMN</name>
        <dbReference type="ChEBI" id="CHEBI:58210"/>
    </cofactor>
    <text evidence="3">Binds 1 FMN per subunit.</text>
</comment>
<dbReference type="InterPro" id="IPR035929">
    <property type="entry name" value="CoaB-like_sf"/>
</dbReference>
<feature type="region of interest" description="Phosphopantothenoylcysteine decarboxylase" evidence="3">
    <location>
        <begin position="1"/>
        <end position="200"/>
    </location>
</feature>
<dbReference type="Pfam" id="PF04127">
    <property type="entry name" value="DFP"/>
    <property type="match status" value="1"/>
</dbReference>
<comment type="pathway">
    <text evidence="3 4">Cofactor biosynthesis; coenzyme A biosynthesis; CoA from (R)-pantothenate: step 2/5.</text>
</comment>
<dbReference type="InterPro" id="IPR005252">
    <property type="entry name" value="CoaBC"/>
</dbReference>
<comment type="pathway">
    <text evidence="3 4">Cofactor biosynthesis; coenzyme A biosynthesis; CoA from (R)-pantothenate: step 3/5.</text>
</comment>
<dbReference type="EMBL" id="JBHMBE010000004">
    <property type="protein sequence ID" value="MFB9646712.1"/>
    <property type="molecule type" value="Genomic_DNA"/>
</dbReference>
<keyword evidence="3" id="KW-0460">Magnesium</keyword>
<protein>
    <recommendedName>
        <fullName evidence="3">Coenzyme A biosynthesis bifunctional protein CoaBC</fullName>
    </recommendedName>
    <alternativeName>
        <fullName evidence="3">DNA/pantothenate metabolism flavoprotein</fullName>
    </alternativeName>
    <alternativeName>
        <fullName evidence="3">Phosphopantothenoylcysteine synthetase/decarboxylase</fullName>
        <shortName evidence="3">PPCS-PPCDC</shortName>
    </alternativeName>
    <domain>
        <recommendedName>
            <fullName evidence="3">Phosphopantothenoylcysteine decarboxylase</fullName>
            <shortName evidence="3">PPC decarboxylase</shortName>
            <shortName evidence="3">PPC-DC</shortName>
            <ecNumber evidence="3">4.1.1.36</ecNumber>
        </recommendedName>
        <alternativeName>
            <fullName evidence="3">CoaC</fullName>
        </alternativeName>
    </domain>
    <domain>
        <recommendedName>
            <fullName evidence="3">Phosphopantothenate--cysteine ligase</fullName>
            <ecNumber evidence="3">6.3.2.5</ecNumber>
        </recommendedName>
        <alternativeName>
            <fullName evidence="3">CoaB</fullName>
        </alternativeName>
        <alternativeName>
            <fullName evidence="3">Phosphopantothenoylcysteine synthetase</fullName>
            <shortName evidence="3">PPC synthetase</shortName>
            <shortName evidence="3">PPC-S</shortName>
        </alternativeName>
    </domain>
</protein>
<dbReference type="InterPro" id="IPR007085">
    <property type="entry name" value="DNA/pantothenate-metab_flavo_C"/>
</dbReference>
<keyword evidence="3" id="KW-0479">Metal-binding</keyword>
<feature type="binding site" evidence="3">
    <location>
        <position position="341"/>
    </location>
    <ligand>
        <name>CTP</name>
        <dbReference type="ChEBI" id="CHEBI:37563"/>
    </ligand>
</feature>
<gene>
    <name evidence="3 7" type="primary">coaBC</name>
    <name evidence="7" type="ORF">ACFFPJ_13000</name>
</gene>